<dbReference type="Proteomes" id="UP000435304">
    <property type="component" value="Unassembled WGS sequence"/>
</dbReference>
<comment type="caution">
    <text evidence="1">The sequence shown here is derived from an EMBL/GenBank/DDBJ whole genome shotgun (WGS) entry which is preliminary data.</text>
</comment>
<sequence length="147" mass="16232">MSQLQWPEDASRQARDDFERLLPVAFRRAHQELSSHGEFWPFAVVVDLDGQQHLAAPQAERQRPGPGELLAALRRSLRAPEQPLRAVALVLDVHVPALGSDAVEVSLEHLGSPPVTVQRPYTRRRFGGRISYGADVSTPGTATVLTR</sequence>
<evidence type="ECO:0000313" key="2">
    <source>
        <dbReference type="Proteomes" id="UP000435304"/>
    </source>
</evidence>
<protein>
    <submittedName>
        <fullName evidence="1">Uncharacterized protein</fullName>
    </submittedName>
</protein>
<accession>A0A6A9UV12</accession>
<name>A0A6A9UV12_9ACTN</name>
<dbReference type="EMBL" id="WPCU01000007">
    <property type="protein sequence ID" value="MVA76786.1"/>
    <property type="molecule type" value="Genomic_DNA"/>
</dbReference>
<evidence type="ECO:0000313" key="1">
    <source>
        <dbReference type="EMBL" id="MVA76786.1"/>
    </source>
</evidence>
<reference evidence="1 2" key="1">
    <citation type="submission" date="2019-12" db="EMBL/GenBank/DDBJ databases">
        <title>Auraticoccus cholistani sp. nov., an actinomycete isolated from soil of Cholistan desert.</title>
        <authorList>
            <person name="Cheema M.T."/>
        </authorList>
    </citation>
    <scope>NUCLEOTIDE SEQUENCE [LARGE SCALE GENOMIC DNA]</scope>
    <source>
        <strain evidence="1 2">F435</strain>
    </source>
</reference>
<keyword evidence="2" id="KW-1185">Reference proteome</keyword>
<dbReference type="AlphaFoldDB" id="A0A6A9UV12"/>
<proteinExistence type="predicted"/>
<dbReference type="RefSeq" id="WP_156610455.1">
    <property type="nucleotide sequence ID" value="NZ_WPCU01000007.1"/>
</dbReference>
<gene>
    <name evidence="1" type="ORF">GC722_12245</name>
</gene>
<organism evidence="1 2">
    <name type="scientific">Auraticoccus cholistanensis</name>
    <dbReference type="NCBI Taxonomy" id="2656650"/>
    <lineage>
        <taxon>Bacteria</taxon>
        <taxon>Bacillati</taxon>
        <taxon>Actinomycetota</taxon>
        <taxon>Actinomycetes</taxon>
        <taxon>Propionibacteriales</taxon>
        <taxon>Propionibacteriaceae</taxon>
        <taxon>Auraticoccus</taxon>
    </lineage>
</organism>